<keyword evidence="1 5" id="KW-0808">Transferase</keyword>
<keyword evidence="6" id="KW-1185">Reference proteome</keyword>
<dbReference type="Proteomes" id="UP000255124">
    <property type="component" value="Unassembled WGS sequence"/>
</dbReference>
<evidence type="ECO:0000313" key="4">
    <source>
        <dbReference type="EMBL" id="PKZ17421.1"/>
    </source>
</evidence>
<dbReference type="OrthoDB" id="9800291at2"/>
<dbReference type="RefSeq" id="WP_101539581.1">
    <property type="nucleotide sequence ID" value="NZ_PKGS01000001.1"/>
</dbReference>
<evidence type="ECO:0000256" key="2">
    <source>
        <dbReference type="ARBA" id="ARBA00022777"/>
    </source>
</evidence>
<dbReference type="InterPro" id="IPR004007">
    <property type="entry name" value="DhaL_dom"/>
</dbReference>
<dbReference type="Proteomes" id="UP000234335">
    <property type="component" value="Unassembled WGS sequence"/>
</dbReference>
<dbReference type="AlphaFoldDB" id="A0A2I1MBA8"/>
<organism evidence="4 6">
    <name type="scientific">Anaerococcus octavius</name>
    <dbReference type="NCBI Taxonomy" id="54007"/>
    <lineage>
        <taxon>Bacteria</taxon>
        <taxon>Bacillati</taxon>
        <taxon>Bacillota</taxon>
        <taxon>Tissierellia</taxon>
        <taxon>Tissierellales</taxon>
        <taxon>Peptoniphilaceae</taxon>
        <taxon>Anaerococcus</taxon>
    </lineage>
</organism>
<accession>A0A2I1MBA8</accession>
<evidence type="ECO:0000313" key="6">
    <source>
        <dbReference type="Proteomes" id="UP000234335"/>
    </source>
</evidence>
<dbReference type="GO" id="GO:0004371">
    <property type="term" value="F:glycerone kinase activity"/>
    <property type="evidence" value="ECO:0007669"/>
    <property type="project" value="InterPro"/>
</dbReference>
<keyword evidence="2 5" id="KW-0418">Kinase</keyword>
<proteinExistence type="predicted"/>
<dbReference type="PANTHER" id="PTHR28629">
    <property type="entry name" value="TRIOKINASE/FMN CYCLASE"/>
    <property type="match status" value="1"/>
</dbReference>
<dbReference type="SMART" id="SM01120">
    <property type="entry name" value="Dak2"/>
    <property type="match status" value="1"/>
</dbReference>
<dbReference type="EMBL" id="UFTA01000002">
    <property type="protein sequence ID" value="SUU93090.1"/>
    <property type="molecule type" value="Genomic_DNA"/>
</dbReference>
<feature type="domain" description="DhaL" evidence="3">
    <location>
        <begin position="4"/>
        <end position="200"/>
    </location>
</feature>
<dbReference type="EMBL" id="PKGS01000001">
    <property type="protein sequence ID" value="PKZ17421.1"/>
    <property type="molecule type" value="Genomic_DNA"/>
</dbReference>
<dbReference type="SUPFAM" id="SSF101473">
    <property type="entry name" value="DhaL-like"/>
    <property type="match status" value="1"/>
</dbReference>
<name>A0A2I1MBA8_9FIRM</name>
<dbReference type="Gene3D" id="1.25.40.340">
    <property type="match status" value="1"/>
</dbReference>
<dbReference type="PROSITE" id="PS51480">
    <property type="entry name" value="DHAL"/>
    <property type="match status" value="1"/>
</dbReference>
<sequence>MESKDIYEIILIIRDLIDDNKSYLVQLDQKFGDGDLGVSMSQGFNGIINSYEDNEDLGRLLLSISKSFNESAPSSLGTIISFGIMGMAKYLKGKNEIDSEELYYALVKGAENIEHKAHSKEGEKTIVDSIRPALKRAEPYKSDGFKIFTRKLMEGSAEGAIATKEMVSKHGRAAYHNEKTLGHIDGGAYVGKLIFEANSNYFNK</sequence>
<protein>
    <submittedName>
        <fullName evidence="4">Dak phosphatase</fullName>
    </submittedName>
    <submittedName>
        <fullName evidence="5">PTS-dependent dihydroxyacetone kinase, ADP-binding subunit dhaL</fullName>
        <ecNumber evidence="5">2.7.-.-</ecNumber>
    </submittedName>
</protein>
<dbReference type="GO" id="GO:0005829">
    <property type="term" value="C:cytosol"/>
    <property type="evidence" value="ECO:0007669"/>
    <property type="project" value="TreeGrafter"/>
</dbReference>
<dbReference type="InterPro" id="IPR050861">
    <property type="entry name" value="Dihydroxyacetone_Kinase"/>
</dbReference>
<dbReference type="EC" id="2.7.-.-" evidence="5"/>
<dbReference type="PANTHER" id="PTHR28629:SF4">
    <property type="entry name" value="TRIOKINASE_FMN CYCLASE"/>
    <property type="match status" value="1"/>
</dbReference>
<dbReference type="Pfam" id="PF02734">
    <property type="entry name" value="Dak2"/>
    <property type="match status" value="1"/>
</dbReference>
<reference evidence="4 6" key="1">
    <citation type="submission" date="2017-12" db="EMBL/GenBank/DDBJ databases">
        <title>Phylogenetic diversity of female urinary microbiome.</title>
        <authorList>
            <person name="Thomas-White K."/>
            <person name="Wolfe A.J."/>
        </authorList>
    </citation>
    <scope>NUCLEOTIDE SEQUENCE [LARGE SCALE GENOMIC DNA]</scope>
    <source>
        <strain evidence="4 6">UMB0119</strain>
    </source>
</reference>
<evidence type="ECO:0000313" key="5">
    <source>
        <dbReference type="EMBL" id="SUU93090.1"/>
    </source>
</evidence>
<reference evidence="5 7" key="2">
    <citation type="submission" date="2018-06" db="EMBL/GenBank/DDBJ databases">
        <authorList>
            <consortium name="Pathogen Informatics"/>
            <person name="Doyle S."/>
        </authorList>
    </citation>
    <scope>NUCLEOTIDE SEQUENCE [LARGE SCALE GENOMIC DNA]</scope>
    <source>
        <strain evidence="5 7">NCTC9810</strain>
    </source>
</reference>
<dbReference type="InterPro" id="IPR036117">
    <property type="entry name" value="DhaL_dom_sf"/>
</dbReference>
<gene>
    <name evidence="5" type="primary">dhaL_2</name>
    <name evidence="4" type="ORF">CYJ34_01560</name>
    <name evidence="5" type="ORF">NCTC9810_01440</name>
</gene>
<evidence type="ECO:0000256" key="1">
    <source>
        <dbReference type="ARBA" id="ARBA00022679"/>
    </source>
</evidence>
<evidence type="ECO:0000313" key="7">
    <source>
        <dbReference type="Proteomes" id="UP000255124"/>
    </source>
</evidence>
<dbReference type="GO" id="GO:0019563">
    <property type="term" value="P:glycerol catabolic process"/>
    <property type="evidence" value="ECO:0007669"/>
    <property type="project" value="TreeGrafter"/>
</dbReference>
<evidence type="ECO:0000259" key="3">
    <source>
        <dbReference type="PROSITE" id="PS51480"/>
    </source>
</evidence>